<protein>
    <submittedName>
        <fullName evidence="1">Uncharacterized protein</fullName>
    </submittedName>
</protein>
<organism evidence="1 2">
    <name type="scientific">Candidula unifasciata</name>
    <dbReference type="NCBI Taxonomy" id="100452"/>
    <lineage>
        <taxon>Eukaryota</taxon>
        <taxon>Metazoa</taxon>
        <taxon>Spiralia</taxon>
        <taxon>Lophotrochozoa</taxon>
        <taxon>Mollusca</taxon>
        <taxon>Gastropoda</taxon>
        <taxon>Heterobranchia</taxon>
        <taxon>Euthyneura</taxon>
        <taxon>Panpulmonata</taxon>
        <taxon>Eupulmonata</taxon>
        <taxon>Stylommatophora</taxon>
        <taxon>Helicina</taxon>
        <taxon>Helicoidea</taxon>
        <taxon>Geomitridae</taxon>
        <taxon>Candidula</taxon>
    </lineage>
</organism>
<sequence>SKLFNALNEVLFSSISEEQSQRLCDLLEIDDSTLISPKLFVGITGVVERLSCAQFCFKDDSDSKFQKDNIESADFCSLNWKLRDIGVRKDMRVLLHLLL</sequence>
<evidence type="ECO:0000313" key="1">
    <source>
        <dbReference type="EMBL" id="CAG5123350.1"/>
    </source>
</evidence>
<dbReference type="OrthoDB" id="10021598at2759"/>
<gene>
    <name evidence="1" type="ORF">CUNI_LOCUS8908</name>
</gene>
<comment type="caution">
    <text evidence="1">The sequence shown here is derived from an EMBL/GenBank/DDBJ whole genome shotgun (WGS) entry which is preliminary data.</text>
</comment>
<proteinExistence type="predicted"/>
<dbReference type="AlphaFoldDB" id="A0A8S3Z6S5"/>
<keyword evidence="2" id="KW-1185">Reference proteome</keyword>
<evidence type="ECO:0000313" key="2">
    <source>
        <dbReference type="Proteomes" id="UP000678393"/>
    </source>
</evidence>
<accession>A0A8S3Z6S5</accession>
<dbReference type="PANTHER" id="PTHR36696:SF1">
    <property type="entry name" value="EF-HAND DOMAIN-CONTAINING PROTEIN"/>
    <property type="match status" value="1"/>
</dbReference>
<feature type="non-terminal residue" evidence="1">
    <location>
        <position position="1"/>
    </location>
</feature>
<dbReference type="PANTHER" id="PTHR36696">
    <property type="entry name" value="AGAP012002-PA"/>
    <property type="match status" value="1"/>
</dbReference>
<name>A0A8S3Z6S5_9EUPU</name>
<dbReference type="EMBL" id="CAJHNH020001503">
    <property type="protein sequence ID" value="CAG5123350.1"/>
    <property type="molecule type" value="Genomic_DNA"/>
</dbReference>
<dbReference type="Proteomes" id="UP000678393">
    <property type="component" value="Unassembled WGS sequence"/>
</dbReference>
<reference evidence="1" key="1">
    <citation type="submission" date="2021-04" db="EMBL/GenBank/DDBJ databases">
        <authorList>
            <consortium name="Molecular Ecology Group"/>
        </authorList>
    </citation>
    <scope>NUCLEOTIDE SEQUENCE</scope>
</reference>